<dbReference type="GO" id="GO:0031071">
    <property type="term" value="F:cysteine desulfurase activity"/>
    <property type="evidence" value="ECO:0007669"/>
    <property type="project" value="UniProtKB-EC"/>
</dbReference>
<dbReference type="KEGG" id="strr:EKD16_01005"/>
<dbReference type="SUPFAM" id="SSF53383">
    <property type="entry name" value="PLP-dependent transferases"/>
    <property type="match status" value="1"/>
</dbReference>
<dbReference type="InterPro" id="IPR015421">
    <property type="entry name" value="PyrdxlP-dep_Trfase_major"/>
</dbReference>
<proteinExistence type="predicted"/>
<keyword evidence="4" id="KW-1185">Reference proteome</keyword>
<organism evidence="3 4">
    <name type="scientific">Streptomonospora litoralis</name>
    <dbReference type="NCBI Taxonomy" id="2498135"/>
    <lineage>
        <taxon>Bacteria</taxon>
        <taxon>Bacillati</taxon>
        <taxon>Actinomycetota</taxon>
        <taxon>Actinomycetes</taxon>
        <taxon>Streptosporangiales</taxon>
        <taxon>Nocardiopsidaceae</taxon>
        <taxon>Streptomonospora</taxon>
    </lineage>
</organism>
<evidence type="ECO:0000313" key="3">
    <source>
        <dbReference type="EMBL" id="QBI52018.1"/>
    </source>
</evidence>
<dbReference type="InterPro" id="IPR000192">
    <property type="entry name" value="Aminotrans_V_dom"/>
</dbReference>
<feature type="compositionally biased region" description="Low complexity" evidence="1">
    <location>
        <begin position="12"/>
        <end position="24"/>
    </location>
</feature>
<dbReference type="AlphaFoldDB" id="A0A4P6PV69"/>
<dbReference type="InterPro" id="IPR015422">
    <property type="entry name" value="PyrdxlP-dep_Trfase_small"/>
</dbReference>
<protein>
    <submittedName>
        <fullName evidence="3">Putative cysteine desulfurase</fullName>
        <ecNumber evidence="3">2.8.1.7</ecNumber>
    </submittedName>
</protein>
<evidence type="ECO:0000256" key="1">
    <source>
        <dbReference type="SAM" id="MobiDB-lite"/>
    </source>
</evidence>
<dbReference type="PANTHER" id="PTHR43586">
    <property type="entry name" value="CYSTEINE DESULFURASE"/>
    <property type="match status" value="1"/>
</dbReference>
<dbReference type="Pfam" id="PF00266">
    <property type="entry name" value="Aminotran_5"/>
    <property type="match status" value="1"/>
</dbReference>
<dbReference type="OrthoDB" id="250246at2"/>
<gene>
    <name evidence="3" type="primary">csd1</name>
    <name evidence="3" type="ORF">EKD16_01005</name>
</gene>
<keyword evidence="3" id="KW-0808">Transferase</keyword>
<dbReference type="RefSeq" id="WP_131096635.1">
    <property type="nucleotide sequence ID" value="NZ_CP036455.1"/>
</dbReference>
<sequence length="390" mass="40050">MDTDDAHRHTAAHPAPDAPAASGGLLPAHVAEHFATAGTATAFLNTGTYGLPPLAAHEAALRAEHDRAAGRLDLGAMDAAVDASRSAFADLLGLSRDRVSTGSHVSQFVGLVAAALPDGAEVVAAEGDFTSLLFPLLAAEERGVRVRLVPLDEVAAAVRPGTDLVAVSAVQSADGAVAPLEEITAAAAAHGARTLVDATQAAGWLPLPAERIDYLVADGHKWLLAPRGTCFLAGKPAALADLPPLAAGWYAGADIWDSVYGGPLRLAFDARRLDLAPIWPAWAGQAPALAFLAEVGVEAVHRHDLALAARFRSGLGLAPGESAIVSVELPPGTAERLARDDVVVSERAGRVRFCFHLSTTPADVDRAVAAVASLEGVGEYLDGASARGRP</sequence>
<dbReference type="EMBL" id="CP036455">
    <property type="protein sequence ID" value="QBI52018.1"/>
    <property type="molecule type" value="Genomic_DNA"/>
</dbReference>
<dbReference type="Proteomes" id="UP000292235">
    <property type="component" value="Chromosome"/>
</dbReference>
<name>A0A4P6PV69_9ACTN</name>
<evidence type="ECO:0000313" key="4">
    <source>
        <dbReference type="Proteomes" id="UP000292235"/>
    </source>
</evidence>
<feature type="region of interest" description="Disordered" evidence="1">
    <location>
        <begin position="1"/>
        <end position="24"/>
    </location>
</feature>
<evidence type="ECO:0000259" key="2">
    <source>
        <dbReference type="Pfam" id="PF00266"/>
    </source>
</evidence>
<feature type="domain" description="Aminotransferase class V" evidence="2">
    <location>
        <begin position="80"/>
        <end position="323"/>
    </location>
</feature>
<dbReference type="PANTHER" id="PTHR43586:SF21">
    <property type="entry name" value="PYRIDOXAL PHOSPHATE (PLP)-DEPENDENT ASPARTATE AMINOTRANSFERASE SUPERFAMILY"/>
    <property type="match status" value="1"/>
</dbReference>
<dbReference type="Gene3D" id="3.90.1150.10">
    <property type="entry name" value="Aspartate Aminotransferase, domain 1"/>
    <property type="match status" value="1"/>
</dbReference>
<accession>A0A4P6PV69</accession>
<reference evidence="3 4" key="1">
    <citation type="submission" date="2019-02" db="EMBL/GenBank/DDBJ databases">
        <authorList>
            <person name="Khodamoradi S."/>
            <person name="Hahnke R.L."/>
            <person name="Kaempfer P."/>
            <person name="Schumann P."/>
            <person name="Rohde M."/>
            <person name="Steinert M."/>
            <person name="Luzhetskyy A."/>
            <person name="Wink J."/>
            <person name="Ruckert C."/>
        </authorList>
    </citation>
    <scope>NUCLEOTIDE SEQUENCE [LARGE SCALE GENOMIC DNA]</scope>
    <source>
        <strain evidence="3 4">M2</strain>
    </source>
</reference>
<dbReference type="EC" id="2.8.1.7" evidence="3"/>
<dbReference type="Gene3D" id="3.40.640.10">
    <property type="entry name" value="Type I PLP-dependent aspartate aminotransferase-like (Major domain)"/>
    <property type="match status" value="1"/>
</dbReference>
<dbReference type="InterPro" id="IPR015424">
    <property type="entry name" value="PyrdxlP-dep_Trfase"/>
</dbReference>